<evidence type="ECO:0000313" key="2">
    <source>
        <dbReference type="Proteomes" id="UP000018217"/>
    </source>
</evidence>
<organism evidence="1 2">
    <name type="scientific">Erwinia piriflorinigrans CFBP 5888</name>
    <dbReference type="NCBI Taxonomy" id="1161919"/>
    <lineage>
        <taxon>Bacteria</taxon>
        <taxon>Pseudomonadati</taxon>
        <taxon>Pseudomonadota</taxon>
        <taxon>Gammaproteobacteria</taxon>
        <taxon>Enterobacterales</taxon>
        <taxon>Erwiniaceae</taxon>
        <taxon>Erwinia</taxon>
    </lineage>
</organism>
<name>V5Z771_9GAMM</name>
<comment type="caution">
    <text evidence="1">The sequence shown here is derived from an EMBL/GenBank/DDBJ whole genome shotgun (WGS) entry which is preliminary data.</text>
</comment>
<dbReference type="Proteomes" id="UP000018217">
    <property type="component" value="Unassembled WGS sequence"/>
</dbReference>
<proteinExistence type="predicted"/>
<dbReference type="AlphaFoldDB" id="V5Z771"/>
<protein>
    <submittedName>
        <fullName evidence="1">Uncharacterized protein</fullName>
    </submittedName>
</protein>
<keyword evidence="2" id="KW-1185">Reference proteome</keyword>
<gene>
    <name evidence="1" type="ORF">EPIR_1510</name>
</gene>
<accession>V5Z771</accession>
<reference evidence="1 2" key="1">
    <citation type="journal article" date="2013" name="Syst. Appl. Microbiol.">
        <title>Phylogenetic position and virulence apparatus of the pear flower necrosis pathogen Erwinia piriflorinigrans CFBP 5888T as assessed by comparative genomics.</title>
        <authorList>
            <person name="Smits T.H."/>
            <person name="Rezzonico F."/>
            <person name="Lopez M.M."/>
            <person name="Blom J."/>
            <person name="Goesmann A."/>
            <person name="Frey J.E."/>
            <person name="Duffy B."/>
        </authorList>
    </citation>
    <scope>NUCLEOTIDE SEQUENCE [LARGE SCALE GENOMIC DNA]</scope>
    <source>
        <strain evidence="2">CFBP5888</strain>
    </source>
</reference>
<dbReference type="EMBL" id="CAHS01000014">
    <property type="protein sequence ID" value="CCG86875.1"/>
    <property type="molecule type" value="Genomic_DNA"/>
</dbReference>
<evidence type="ECO:0000313" key="1">
    <source>
        <dbReference type="EMBL" id="CCG86875.1"/>
    </source>
</evidence>
<sequence>MIDHYVFLSSFIEFKALLAFNVSEYVSVVRSRA</sequence>